<dbReference type="InterPro" id="IPR002716">
    <property type="entry name" value="PIN_dom"/>
</dbReference>
<dbReference type="Gene3D" id="3.40.50.1010">
    <property type="entry name" value="5'-nuclease"/>
    <property type="match status" value="1"/>
</dbReference>
<dbReference type="SUPFAM" id="SSF88723">
    <property type="entry name" value="PIN domain-like"/>
    <property type="match status" value="1"/>
</dbReference>
<dbReference type="InterPro" id="IPR029060">
    <property type="entry name" value="PIN-like_dom_sf"/>
</dbReference>
<feature type="domain" description="PIN" evidence="1">
    <location>
        <begin position="5"/>
        <end position="164"/>
    </location>
</feature>
<protein>
    <recommendedName>
        <fullName evidence="1">PIN domain-containing protein</fullName>
    </recommendedName>
</protein>
<proteinExistence type="predicted"/>
<dbReference type="EMBL" id="FUKJ01000236">
    <property type="protein sequence ID" value="SJM93159.1"/>
    <property type="molecule type" value="Genomic_DNA"/>
</dbReference>
<sequence>MQKLYYLDANAIIKYSFYQESLARHGQQEKGVETVRSLIHSQAGIFYCSNFALLECFHTLLKKYRDTQKCKVFGETRAEQERNIKSILLRLRKSVKDSELHLESTPLTAHVLVTAQKLTYKYGIQKQKIDSLDAIHLALVIELSAKNQQVVTLITSDAGMIDICEKEGIAIFNPES</sequence>
<evidence type="ECO:0000259" key="1">
    <source>
        <dbReference type="Pfam" id="PF01850"/>
    </source>
</evidence>
<reference evidence="3" key="1">
    <citation type="submission" date="2017-02" db="EMBL/GenBank/DDBJ databases">
        <authorList>
            <person name="Daims H."/>
        </authorList>
    </citation>
    <scope>NUCLEOTIDE SEQUENCE [LARGE SCALE GENOMIC DNA]</scope>
</reference>
<dbReference type="OrthoDB" id="9847247at2"/>
<keyword evidence="3" id="KW-1185">Reference proteome</keyword>
<dbReference type="Proteomes" id="UP000195442">
    <property type="component" value="Unassembled WGS sequence"/>
</dbReference>
<accession>A0A1R4HAC1</accession>
<gene>
    <name evidence="2" type="ORF">CRENPOLYSF2_3100009</name>
</gene>
<evidence type="ECO:0000313" key="3">
    <source>
        <dbReference type="Proteomes" id="UP000195442"/>
    </source>
</evidence>
<dbReference type="Pfam" id="PF01850">
    <property type="entry name" value="PIN"/>
    <property type="match status" value="1"/>
</dbReference>
<evidence type="ECO:0000313" key="2">
    <source>
        <dbReference type="EMBL" id="SJM93159.1"/>
    </source>
</evidence>
<dbReference type="AlphaFoldDB" id="A0A1R4HAC1"/>
<dbReference type="CDD" id="cd09874">
    <property type="entry name" value="PIN_MT3492-like"/>
    <property type="match status" value="1"/>
</dbReference>
<organism evidence="2 3">
    <name type="scientific">Crenothrix polyspora</name>
    <dbReference type="NCBI Taxonomy" id="360316"/>
    <lineage>
        <taxon>Bacteria</taxon>
        <taxon>Pseudomonadati</taxon>
        <taxon>Pseudomonadota</taxon>
        <taxon>Gammaproteobacteria</taxon>
        <taxon>Methylococcales</taxon>
        <taxon>Crenotrichaceae</taxon>
        <taxon>Crenothrix</taxon>
    </lineage>
</organism>
<name>A0A1R4HAC1_9GAMM</name>
<dbReference type="RefSeq" id="WP_087147277.1">
    <property type="nucleotide sequence ID" value="NZ_FUKJ01000236.1"/>
</dbReference>